<organism evidence="8">
    <name type="scientific">marine metagenome</name>
    <dbReference type="NCBI Taxonomy" id="408172"/>
    <lineage>
        <taxon>unclassified sequences</taxon>
        <taxon>metagenomes</taxon>
        <taxon>ecological metagenomes</taxon>
    </lineage>
</organism>
<protein>
    <recommendedName>
        <fullName evidence="7">Peptidase M3A/M3B catalytic domain-containing protein</fullName>
    </recommendedName>
</protein>
<dbReference type="InterPro" id="IPR001567">
    <property type="entry name" value="Pept_M3A_M3B_dom"/>
</dbReference>
<dbReference type="EMBL" id="UINC01048762">
    <property type="protein sequence ID" value="SVB59711.1"/>
    <property type="molecule type" value="Genomic_DNA"/>
</dbReference>
<keyword evidence="6" id="KW-0482">Metalloprotease</keyword>
<dbReference type="GO" id="GO:0046872">
    <property type="term" value="F:metal ion binding"/>
    <property type="evidence" value="ECO:0007669"/>
    <property type="project" value="UniProtKB-KW"/>
</dbReference>
<evidence type="ECO:0000256" key="3">
    <source>
        <dbReference type="ARBA" id="ARBA00022723"/>
    </source>
</evidence>
<evidence type="ECO:0000256" key="2">
    <source>
        <dbReference type="ARBA" id="ARBA00022670"/>
    </source>
</evidence>
<reference evidence="8" key="1">
    <citation type="submission" date="2018-05" db="EMBL/GenBank/DDBJ databases">
        <authorList>
            <person name="Lanie J.A."/>
            <person name="Ng W.-L."/>
            <person name="Kazmierczak K.M."/>
            <person name="Andrzejewski T.M."/>
            <person name="Davidsen T.M."/>
            <person name="Wayne K.J."/>
            <person name="Tettelin H."/>
            <person name="Glass J.I."/>
            <person name="Rusch D."/>
            <person name="Podicherti R."/>
            <person name="Tsui H.-C.T."/>
            <person name="Winkler M.E."/>
        </authorList>
    </citation>
    <scope>NUCLEOTIDE SEQUENCE</scope>
</reference>
<evidence type="ECO:0000259" key="7">
    <source>
        <dbReference type="Pfam" id="PF01432"/>
    </source>
</evidence>
<sequence length="56" mass="6729">LLNLRRKLAEILGHRDFADYILEDRMAKKGEIACEFVDDLTRETKPYWIRDIAHLR</sequence>
<feature type="domain" description="Peptidase M3A/M3B catalytic" evidence="7">
    <location>
        <begin position="2"/>
        <end position="55"/>
    </location>
</feature>
<name>A0A382FCD7_9ZZZZ</name>
<evidence type="ECO:0000256" key="5">
    <source>
        <dbReference type="ARBA" id="ARBA00022833"/>
    </source>
</evidence>
<dbReference type="Gene3D" id="1.10.1370.10">
    <property type="entry name" value="Neurolysin, domain 3"/>
    <property type="match status" value="1"/>
</dbReference>
<accession>A0A382FCD7</accession>
<keyword evidence="2" id="KW-0645">Protease</keyword>
<dbReference type="AlphaFoldDB" id="A0A382FCD7"/>
<gene>
    <name evidence="8" type="ORF">METZ01_LOCUS212565</name>
</gene>
<evidence type="ECO:0000256" key="4">
    <source>
        <dbReference type="ARBA" id="ARBA00022801"/>
    </source>
</evidence>
<feature type="non-terminal residue" evidence="8">
    <location>
        <position position="1"/>
    </location>
</feature>
<evidence type="ECO:0000313" key="8">
    <source>
        <dbReference type="EMBL" id="SVB59711.1"/>
    </source>
</evidence>
<evidence type="ECO:0000256" key="1">
    <source>
        <dbReference type="ARBA" id="ARBA00001947"/>
    </source>
</evidence>
<dbReference type="GO" id="GO:0006508">
    <property type="term" value="P:proteolysis"/>
    <property type="evidence" value="ECO:0007669"/>
    <property type="project" value="UniProtKB-KW"/>
</dbReference>
<keyword evidence="3" id="KW-0479">Metal-binding</keyword>
<comment type="cofactor">
    <cofactor evidence="1">
        <name>Zn(2+)</name>
        <dbReference type="ChEBI" id="CHEBI:29105"/>
    </cofactor>
</comment>
<dbReference type="SUPFAM" id="SSF55486">
    <property type="entry name" value="Metalloproteases ('zincins'), catalytic domain"/>
    <property type="match status" value="1"/>
</dbReference>
<keyword evidence="5" id="KW-0862">Zinc</keyword>
<evidence type="ECO:0000256" key="6">
    <source>
        <dbReference type="ARBA" id="ARBA00023049"/>
    </source>
</evidence>
<dbReference type="Pfam" id="PF01432">
    <property type="entry name" value="Peptidase_M3"/>
    <property type="match status" value="1"/>
</dbReference>
<keyword evidence="4" id="KW-0378">Hydrolase</keyword>
<dbReference type="GO" id="GO:0004222">
    <property type="term" value="F:metalloendopeptidase activity"/>
    <property type="evidence" value="ECO:0007669"/>
    <property type="project" value="InterPro"/>
</dbReference>
<dbReference type="InterPro" id="IPR024077">
    <property type="entry name" value="Neurolysin/TOP_dom2"/>
</dbReference>
<proteinExistence type="predicted"/>